<dbReference type="AlphaFoldDB" id="A0A0B4XRL7"/>
<evidence type="ECO:0000313" key="1">
    <source>
        <dbReference type="EMBL" id="AJD49846.1"/>
    </source>
</evidence>
<dbReference type="HOGENOM" id="CLU_2379855_0_0_6"/>
<sequence length="94" mass="9981">MPALLLCGGLASLAGADQAPALALNCDEWINLGEGFAQEVGDPVLADWLAARDLTCDGIERFTFPDSASARRDGCLLLELDPTHAMQLHNVICD</sequence>
<keyword evidence="2" id="KW-1185">Reference proteome</keyword>
<gene>
    <name evidence="1" type="ORF">S7S_17170</name>
</gene>
<organism evidence="1 2">
    <name type="scientific">Isoalcanivorax pacificus W11-5</name>
    <dbReference type="NCBI Taxonomy" id="391936"/>
    <lineage>
        <taxon>Bacteria</taxon>
        <taxon>Pseudomonadati</taxon>
        <taxon>Pseudomonadota</taxon>
        <taxon>Gammaproteobacteria</taxon>
        <taxon>Oceanospirillales</taxon>
        <taxon>Alcanivoracaceae</taxon>
        <taxon>Isoalcanivorax</taxon>
    </lineage>
</organism>
<accession>A0A0B4XRL7</accession>
<proteinExistence type="predicted"/>
<protein>
    <submittedName>
        <fullName evidence="1">Uncharacterized protein</fullName>
    </submittedName>
</protein>
<dbReference type="EMBL" id="CP004387">
    <property type="protein sequence ID" value="AJD49846.1"/>
    <property type="molecule type" value="Genomic_DNA"/>
</dbReference>
<dbReference type="Proteomes" id="UP000006764">
    <property type="component" value="Chromosome"/>
</dbReference>
<dbReference type="STRING" id="391936.S7S_17170"/>
<evidence type="ECO:0000313" key="2">
    <source>
        <dbReference type="Proteomes" id="UP000006764"/>
    </source>
</evidence>
<reference evidence="1 2" key="1">
    <citation type="journal article" date="2012" name="J. Bacteriol.">
        <title>Genome sequence of an alkane-degrading bacterium, Alcanivorax pacificus type strain W11-5, isolated from deep sea sediment.</title>
        <authorList>
            <person name="Lai Q."/>
            <person name="Shao Z."/>
        </authorList>
    </citation>
    <scope>NUCLEOTIDE SEQUENCE [LARGE SCALE GENOMIC DNA]</scope>
    <source>
        <strain evidence="1 2">W11-5</strain>
    </source>
</reference>
<dbReference type="KEGG" id="apac:S7S_17170"/>
<name>A0A0B4XRL7_9GAMM</name>